<dbReference type="EMBL" id="JAWDGP010005192">
    <property type="protein sequence ID" value="KAK3758871.1"/>
    <property type="molecule type" value="Genomic_DNA"/>
</dbReference>
<comment type="caution">
    <text evidence="2">The sequence shown here is derived from an EMBL/GenBank/DDBJ whole genome shotgun (WGS) entry which is preliminary data.</text>
</comment>
<dbReference type="InterPro" id="IPR036056">
    <property type="entry name" value="Fibrinogen-like_C"/>
</dbReference>
<name>A0AAE0YYA5_9GAST</name>
<gene>
    <name evidence="2" type="ORF">RRG08_025567</name>
</gene>
<proteinExistence type="predicted"/>
<organism evidence="2 3">
    <name type="scientific">Elysia crispata</name>
    <name type="common">lettuce slug</name>
    <dbReference type="NCBI Taxonomy" id="231223"/>
    <lineage>
        <taxon>Eukaryota</taxon>
        <taxon>Metazoa</taxon>
        <taxon>Spiralia</taxon>
        <taxon>Lophotrochozoa</taxon>
        <taxon>Mollusca</taxon>
        <taxon>Gastropoda</taxon>
        <taxon>Heterobranchia</taxon>
        <taxon>Euthyneura</taxon>
        <taxon>Panpulmonata</taxon>
        <taxon>Sacoglossa</taxon>
        <taxon>Placobranchoidea</taxon>
        <taxon>Plakobranchidae</taxon>
        <taxon>Elysia</taxon>
    </lineage>
</organism>
<accession>A0AAE0YYA5</accession>
<protein>
    <recommendedName>
        <fullName evidence="1">Fibrinogen C-terminal domain-containing protein</fullName>
    </recommendedName>
</protein>
<evidence type="ECO:0000259" key="1">
    <source>
        <dbReference type="SMART" id="SM00186"/>
    </source>
</evidence>
<evidence type="ECO:0000313" key="3">
    <source>
        <dbReference type="Proteomes" id="UP001283361"/>
    </source>
</evidence>
<dbReference type="Gene3D" id="3.90.215.10">
    <property type="entry name" value="Gamma Fibrinogen, chain A, domain 1"/>
    <property type="match status" value="2"/>
</dbReference>
<dbReference type="InterPro" id="IPR050373">
    <property type="entry name" value="Fibrinogen_C-term_domain"/>
</dbReference>
<evidence type="ECO:0000313" key="2">
    <source>
        <dbReference type="EMBL" id="KAK3758871.1"/>
    </source>
</evidence>
<reference evidence="2" key="1">
    <citation type="journal article" date="2023" name="G3 (Bethesda)">
        <title>A reference genome for the long-term kleptoplast-retaining sea slug Elysia crispata morphotype clarki.</title>
        <authorList>
            <person name="Eastman K.E."/>
            <person name="Pendleton A.L."/>
            <person name="Shaikh M.A."/>
            <person name="Suttiyut T."/>
            <person name="Ogas R."/>
            <person name="Tomko P."/>
            <person name="Gavelis G."/>
            <person name="Widhalm J.R."/>
            <person name="Wisecaver J.H."/>
        </authorList>
    </citation>
    <scope>NUCLEOTIDE SEQUENCE</scope>
    <source>
        <strain evidence="2">ECLA1</strain>
    </source>
</reference>
<feature type="domain" description="Fibrinogen C-terminal" evidence="1">
    <location>
        <begin position="62"/>
        <end position="179"/>
    </location>
</feature>
<keyword evidence="3" id="KW-1185">Reference proteome</keyword>
<dbReference type="InterPro" id="IPR014716">
    <property type="entry name" value="Fibrinogen_a/b/g_C_1"/>
</dbReference>
<sequence>MCRGCRCVPRVGYRSVPIAPAQDNFQQFASDLNQSAIEIQTAAHSLLLQTNLTTADVLQDVLSPKGCNKGIIPLLTQATYPILLIQPSEGSILDVPYLSDSVTDGGGWIIIQCRSNGKEDCARGWDDYKNGFGGAWWHGYCSNSNLNGKWQSGSYKWLYWEAISGSNYVSFSEMKIRIVAGSQTRIIAQSYMSIIIINSPSQYVVIEKRQTLTRIIDAVESSCEN</sequence>
<dbReference type="SMART" id="SM00186">
    <property type="entry name" value="FBG"/>
    <property type="match status" value="1"/>
</dbReference>
<dbReference type="GO" id="GO:0005615">
    <property type="term" value="C:extracellular space"/>
    <property type="evidence" value="ECO:0007669"/>
    <property type="project" value="TreeGrafter"/>
</dbReference>
<dbReference type="Proteomes" id="UP001283361">
    <property type="component" value="Unassembled WGS sequence"/>
</dbReference>
<dbReference type="Pfam" id="PF00147">
    <property type="entry name" value="Fibrinogen_C"/>
    <property type="match status" value="1"/>
</dbReference>
<dbReference type="AlphaFoldDB" id="A0AAE0YYA5"/>
<dbReference type="SUPFAM" id="SSF56496">
    <property type="entry name" value="Fibrinogen C-terminal domain-like"/>
    <property type="match status" value="1"/>
</dbReference>
<dbReference type="PANTHER" id="PTHR19143">
    <property type="entry name" value="FIBRINOGEN/TENASCIN/ANGIOPOEITIN"/>
    <property type="match status" value="1"/>
</dbReference>
<dbReference type="InterPro" id="IPR002181">
    <property type="entry name" value="Fibrinogen_a/b/g_C_dom"/>
</dbReference>